<feature type="compositionally biased region" description="Low complexity" evidence="1">
    <location>
        <begin position="386"/>
        <end position="400"/>
    </location>
</feature>
<organism evidence="2 3">
    <name type="scientific">Apiospora phragmitis</name>
    <dbReference type="NCBI Taxonomy" id="2905665"/>
    <lineage>
        <taxon>Eukaryota</taxon>
        <taxon>Fungi</taxon>
        <taxon>Dikarya</taxon>
        <taxon>Ascomycota</taxon>
        <taxon>Pezizomycotina</taxon>
        <taxon>Sordariomycetes</taxon>
        <taxon>Xylariomycetidae</taxon>
        <taxon>Amphisphaeriales</taxon>
        <taxon>Apiosporaceae</taxon>
        <taxon>Apiospora</taxon>
    </lineage>
</organism>
<feature type="region of interest" description="Disordered" evidence="1">
    <location>
        <begin position="454"/>
        <end position="482"/>
    </location>
</feature>
<accession>A0ABR1T960</accession>
<feature type="region of interest" description="Disordered" evidence="1">
    <location>
        <begin position="54"/>
        <end position="77"/>
    </location>
</feature>
<gene>
    <name evidence="2" type="ORF">PG994_013624</name>
</gene>
<evidence type="ECO:0008006" key="4">
    <source>
        <dbReference type="Google" id="ProtNLM"/>
    </source>
</evidence>
<feature type="compositionally biased region" description="Polar residues" evidence="1">
    <location>
        <begin position="416"/>
        <end position="425"/>
    </location>
</feature>
<feature type="compositionally biased region" description="Basic and acidic residues" evidence="1">
    <location>
        <begin position="369"/>
        <end position="385"/>
    </location>
</feature>
<feature type="compositionally biased region" description="Low complexity" evidence="1">
    <location>
        <begin position="284"/>
        <end position="294"/>
    </location>
</feature>
<dbReference type="GeneID" id="92098096"/>
<keyword evidence="3" id="KW-1185">Reference proteome</keyword>
<protein>
    <recommendedName>
        <fullName evidence="4">Stc1 domain-containing protein</fullName>
    </recommendedName>
</protein>
<dbReference type="EMBL" id="JAQQWL010000013">
    <property type="protein sequence ID" value="KAK8043141.1"/>
    <property type="molecule type" value="Genomic_DNA"/>
</dbReference>
<feature type="region of interest" description="Disordered" evidence="1">
    <location>
        <begin position="107"/>
        <end position="148"/>
    </location>
</feature>
<dbReference type="RefSeq" id="XP_066709994.1">
    <property type="nucleotide sequence ID" value="XM_066865033.1"/>
</dbReference>
<dbReference type="Proteomes" id="UP001480595">
    <property type="component" value="Unassembled WGS sequence"/>
</dbReference>
<feature type="compositionally biased region" description="Low complexity" evidence="1">
    <location>
        <begin position="114"/>
        <end position="125"/>
    </location>
</feature>
<feature type="region of interest" description="Disordered" evidence="1">
    <location>
        <begin position="1"/>
        <end position="38"/>
    </location>
</feature>
<evidence type="ECO:0000313" key="2">
    <source>
        <dbReference type="EMBL" id="KAK8043141.1"/>
    </source>
</evidence>
<proteinExistence type="predicted"/>
<reference evidence="2 3" key="1">
    <citation type="submission" date="2023-01" db="EMBL/GenBank/DDBJ databases">
        <title>Analysis of 21 Apiospora genomes using comparative genomics revels a genus with tremendous synthesis potential of carbohydrate active enzymes and secondary metabolites.</title>
        <authorList>
            <person name="Sorensen T."/>
        </authorList>
    </citation>
    <scope>NUCLEOTIDE SEQUENCE [LARGE SCALE GENOMIC DNA]</scope>
    <source>
        <strain evidence="2 3">CBS 135458</strain>
    </source>
</reference>
<feature type="region of interest" description="Disordered" evidence="1">
    <location>
        <begin position="284"/>
        <end position="430"/>
    </location>
</feature>
<sequence>MEGSREQHTSQPNHQDVSAPATPLSSSQATIDEKSVSFPGMNFGPLRILFQFGAENPQPAQSPLGSPLAGAAEAAAAAAAVSHSIPGASPPGTSATSPTAQTLGQEKIVPEVPATATTSANSSATGKEQEKEPDAAADDSSSITTSTTTTTTEKHCSVCGHTKPLSQFLPKQVRRGGYNRECRACRSKDDEKKRKRYDERARAAGPLGLVVCIRCIKAYPRAHFQADHPKGREGGDKRLTKRCIICRLGSRKQFCEKCDEELSASEKKAGLAAKGGQTMLCAACSPSPSSSAASTEVTPEPGLASASSRAASTGEAGVNDQGNNGSTTTTSPPSSELSPSVEPDTGSAKKRGPQPLSPERNPSAAKKGRFADTKETLGDEVEAKAEATATAAPTTAAPVTSPDPGVIASADKGGETSEQTSSSATPKLPPLELLLRDEDMQNRFIQGLGQFIENFRSNETKTTDKGEGEGEGYREARERDCG</sequence>
<evidence type="ECO:0000313" key="3">
    <source>
        <dbReference type="Proteomes" id="UP001480595"/>
    </source>
</evidence>
<comment type="caution">
    <text evidence="2">The sequence shown here is derived from an EMBL/GenBank/DDBJ whole genome shotgun (WGS) entry which is preliminary data.</text>
</comment>
<feature type="compositionally biased region" description="Low complexity" evidence="1">
    <location>
        <begin position="326"/>
        <end position="343"/>
    </location>
</feature>
<evidence type="ECO:0000256" key="1">
    <source>
        <dbReference type="SAM" id="MobiDB-lite"/>
    </source>
</evidence>
<name>A0ABR1T960_9PEZI</name>
<feature type="compositionally biased region" description="Basic and acidic residues" evidence="1">
    <location>
        <begin position="456"/>
        <end position="482"/>
    </location>
</feature>